<evidence type="ECO:0000256" key="11">
    <source>
        <dbReference type="SAM" id="SignalP"/>
    </source>
</evidence>
<evidence type="ECO:0000256" key="7">
    <source>
        <dbReference type="ARBA" id="ARBA00023157"/>
    </source>
</evidence>
<keyword evidence="7 9" id="KW-1015">Disulfide bond</keyword>
<evidence type="ECO:0000313" key="13">
    <source>
        <dbReference type="EMBL" id="KAF2655640.1"/>
    </source>
</evidence>
<feature type="signal peptide" evidence="11">
    <location>
        <begin position="1"/>
        <end position="20"/>
    </location>
</feature>
<gene>
    <name evidence="13" type="ORF">K491DRAFT_678706</name>
</gene>
<feature type="binding site" description="axial binding residue" evidence="9">
    <location>
        <position position="43"/>
    </location>
    <ligand>
        <name>heme</name>
        <dbReference type="ChEBI" id="CHEBI:30413"/>
    </ligand>
    <ligandPart>
        <name>Fe</name>
        <dbReference type="ChEBI" id="CHEBI:18248"/>
    </ligandPart>
</feature>
<feature type="domain" description="CFEM" evidence="12">
    <location>
        <begin position="1"/>
        <end position="110"/>
    </location>
</feature>
<keyword evidence="5" id="KW-0325">Glycoprotein</keyword>
<sequence length="396" mass="39482">MKSFTLLLALAAIATSWSIAELPSCSMLCLQEGLEEVQCSIADYKCSCSKAEQLLPIVGPCVQNACSAPEDQQKVSDVLAGICEDVGLPITIAVREPVSSAPGYGQASSTENLSTMQVTKFPITDKPTPASTPPCPGTPTPTPTPYPTPTPIPVRPSTSSSEPCINTITHTITISKPVPSCSGAPDCPLASTSTKPACPGAPECPPHSSSSQPGSSVPPSSPSLSTPSPPPSTPTPITSTPVPSESTSGTHCLGPGTSSGYCPPPPPPSVSPSPSPSSSGPSTLTTSPSYTTKSPSPPPPYPTTSIPPPISASSSVPPPISGSIPVSSSIPGTGSSSIPASKPPCPGTDKCPPVTPTGTHTSTGTPPPYTGAAVMGRKVEVGLGVAGVLGGLAVWL</sequence>
<dbReference type="PROSITE" id="PS52012">
    <property type="entry name" value="CFEM"/>
    <property type="match status" value="1"/>
</dbReference>
<keyword evidence="6 11" id="KW-0732">Signal</keyword>
<evidence type="ECO:0000256" key="9">
    <source>
        <dbReference type="PROSITE-ProRule" id="PRU01356"/>
    </source>
</evidence>
<feature type="chain" id="PRO_5025449337" description="CFEM domain-containing protein" evidence="11">
    <location>
        <begin position="21"/>
        <end position="396"/>
    </location>
</feature>
<dbReference type="OrthoDB" id="3767534at2759"/>
<evidence type="ECO:0000256" key="1">
    <source>
        <dbReference type="ARBA" id="ARBA00004589"/>
    </source>
</evidence>
<evidence type="ECO:0000256" key="4">
    <source>
        <dbReference type="ARBA" id="ARBA00022525"/>
    </source>
</evidence>
<dbReference type="SMART" id="SM00747">
    <property type="entry name" value="CFEM"/>
    <property type="match status" value="1"/>
</dbReference>
<evidence type="ECO:0000256" key="2">
    <source>
        <dbReference type="ARBA" id="ARBA00004613"/>
    </source>
</evidence>
<feature type="compositionally biased region" description="Low complexity" evidence="10">
    <location>
        <begin position="206"/>
        <end position="226"/>
    </location>
</feature>
<dbReference type="GO" id="GO:0005576">
    <property type="term" value="C:extracellular region"/>
    <property type="evidence" value="ECO:0007669"/>
    <property type="project" value="UniProtKB-SubCell"/>
</dbReference>
<proteinExistence type="inferred from homology"/>
<reference evidence="13" key="1">
    <citation type="journal article" date="2020" name="Stud. Mycol.">
        <title>101 Dothideomycetes genomes: a test case for predicting lifestyles and emergence of pathogens.</title>
        <authorList>
            <person name="Haridas S."/>
            <person name="Albert R."/>
            <person name="Binder M."/>
            <person name="Bloem J."/>
            <person name="Labutti K."/>
            <person name="Salamov A."/>
            <person name="Andreopoulos B."/>
            <person name="Baker S."/>
            <person name="Barry K."/>
            <person name="Bills G."/>
            <person name="Bluhm B."/>
            <person name="Cannon C."/>
            <person name="Castanera R."/>
            <person name="Culley D."/>
            <person name="Daum C."/>
            <person name="Ezra D."/>
            <person name="Gonzalez J."/>
            <person name="Henrissat B."/>
            <person name="Kuo A."/>
            <person name="Liang C."/>
            <person name="Lipzen A."/>
            <person name="Lutzoni F."/>
            <person name="Magnuson J."/>
            <person name="Mondo S."/>
            <person name="Nolan M."/>
            <person name="Ohm R."/>
            <person name="Pangilinan J."/>
            <person name="Park H.-J."/>
            <person name="Ramirez L."/>
            <person name="Alfaro M."/>
            <person name="Sun H."/>
            <person name="Tritt A."/>
            <person name="Yoshinaga Y."/>
            <person name="Zwiers L.-H."/>
            <person name="Turgeon B."/>
            <person name="Goodwin S."/>
            <person name="Spatafora J."/>
            <person name="Crous P."/>
            <person name="Grigoriev I."/>
        </authorList>
    </citation>
    <scope>NUCLEOTIDE SEQUENCE</scope>
    <source>
        <strain evidence="13">CBS 122681</strain>
    </source>
</reference>
<keyword evidence="9" id="KW-0408">Iron</keyword>
<evidence type="ECO:0000256" key="8">
    <source>
        <dbReference type="ARBA" id="ARBA00023288"/>
    </source>
</evidence>
<keyword evidence="4" id="KW-0964">Secreted</keyword>
<comment type="similarity">
    <text evidence="3">Belongs to the RBT5 family.</text>
</comment>
<keyword evidence="5" id="KW-0472">Membrane</keyword>
<evidence type="ECO:0000256" key="10">
    <source>
        <dbReference type="SAM" id="MobiDB-lite"/>
    </source>
</evidence>
<keyword evidence="9" id="KW-0349">Heme</keyword>
<feature type="compositionally biased region" description="Low complexity" evidence="10">
    <location>
        <begin position="276"/>
        <end position="294"/>
    </location>
</feature>
<evidence type="ECO:0000259" key="12">
    <source>
        <dbReference type="PROSITE" id="PS52012"/>
    </source>
</evidence>
<protein>
    <recommendedName>
        <fullName evidence="12">CFEM domain-containing protein</fullName>
    </recommendedName>
</protein>
<evidence type="ECO:0000313" key="14">
    <source>
        <dbReference type="Proteomes" id="UP000799324"/>
    </source>
</evidence>
<name>A0A6A6T7A1_9PLEO</name>
<organism evidence="13 14">
    <name type="scientific">Lophiostoma macrostomum CBS 122681</name>
    <dbReference type="NCBI Taxonomy" id="1314788"/>
    <lineage>
        <taxon>Eukaryota</taxon>
        <taxon>Fungi</taxon>
        <taxon>Dikarya</taxon>
        <taxon>Ascomycota</taxon>
        <taxon>Pezizomycotina</taxon>
        <taxon>Dothideomycetes</taxon>
        <taxon>Pleosporomycetidae</taxon>
        <taxon>Pleosporales</taxon>
        <taxon>Lophiostomataceae</taxon>
        <taxon>Lophiostoma</taxon>
    </lineage>
</organism>
<dbReference type="GO" id="GO:0046872">
    <property type="term" value="F:metal ion binding"/>
    <property type="evidence" value="ECO:0007669"/>
    <property type="project" value="UniProtKB-UniRule"/>
</dbReference>
<dbReference type="EMBL" id="MU004346">
    <property type="protein sequence ID" value="KAF2655640.1"/>
    <property type="molecule type" value="Genomic_DNA"/>
</dbReference>
<keyword evidence="5" id="KW-0336">GPI-anchor</keyword>
<comment type="caution">
    <text evidence="9">Lacks conserved residue(s) required for the propagation of feature annotation.</text>
</comment>
<evidence type="ECO:0000256" key="3">
    <source>
        <dbReference type="ARBA" id="ARBA00010031"/>
    </source>
</evidence>
<feature type="region of interest" description="Disordered" evidence="10">
    <location>
        <begin position="122"/>
        <end position="369"/>
    </location>
</feature>
<feature type="disulfide bond" evidence="9">
    <location>
        <begin position="39"/>
        <end position="46"/>
    </location>
</feature>
<dbReference type="Pfam" id="PF05730">
    <property type="entry name" value="CFEM"/>
    <property type="match status" value="1"/>
</dbReference>
<dbReference type="InterPro" id="IPR008427">
    <property type="entry name" value="Extracellular_membr_CFEM_dom"/>
</dbReference>
<comment type="subcellular location">
    <subcellularLocation>
        <location evidence="1">Membrane</location>
        <topology evidence="1">Lipid-anchor</topology>
        <topology evidence="1">GPI-anchor</topology>
    </subcellularLocation>
    <subcellularLocation>
        <location evidence="2">Secreted</location>
    </subcellularLocation>
</comment>
<evidence type="ECO:0000256" key="6">
    <source>
        <dbReference type="ARBA" id="ARBA00022729"/>
    </source>
</evidence>
<dbReference type="GO" id="GO:0098552">
    <property type="term" value="C:side of membrane"/>
    <property type="evidence" value="ECO:0007669"/>
    <property type="project" value="UniProtKB-KW"/>
</dbReference>
<dbReference type="Proteomes" id="UP000799324">
    <property type="component" value="Unassembled WGS sequence"/>
</dbReference>
<feature type="compositionally biased region" description="Low complexity" evidence="10">
    <location>
        <begin position="321"/>
        <end position="339"/>
    </location>
</feature>
<evidence type="ECO:0000256" key="5">
    <source>
        <dbReference type="ARBA" id="ARBA00022622"/>
    </source>
</evidence>
<feature type="compositionally biased region" description="Pro residues" evidence="10">
    <location>
        <begin position="130"/>
        <end position="154"/>
    </location>
</feature>
<keyword evidence="9" id="KW-0479">Metal-binding</keyword>
<feature type="compositionally biased region" description="Pro residues" evidence="10">
    <location>
        <begin position="262"/>
        <end position="275"/>
    </location>
</feature>
<keyword evidence="8" id="KW-0449">Lipoprotein</keyword>
<feature type="compositionally biased region" description="Polar residues" evidence="10">
    <location>
        <begin position="162"/>
        <end position="174"/>
    </location>
</feature>
<dbReference type="AlphaFoldDB" id="A0A6A6T7A1"/>
<accession>A0A6A6T7A1</accession>
<keyword evidence="14" id="KW-1185">Reference proteome</keyword>
<feature type="compositionally biased region" description="Low complexity" evidence="10">
    <location>
        <begin position="235"/>
        <end position="248"/>
    </location>
</feature>
<feature type="compositionally biased region" description="Pro residues" evidence="10">
    <location>
        <begin position="295"/>
        <end position="320"/>
    </location>
</feature>